<feature type="transmembrane region" description="Helical" evidence="1">
    <location>
        <begin position="7"/>
        <end position="28"/>
    </location>
</feature>
<keyword evidence="1" id="KW-0472">Membrane</keyword>
<proteinExistence type="predicted"/>
<evidence type="ECO:0000313" key="2">
    <source>
        <dbReference type="EMBL" id="KKK62193.1"/>
    </source>
</evidence>
<keyword evidence="1" id="KW-1133">Transmembrane helix</keyword>
<keyword evidence="1" id="KW-0812">Transmembrane</keyword>
<dbReference type="EMBL" id="LAZR01062114">
    <property type="protein sequence ID" value="KKK62193.1"/>
    <property type="molecule type" value="Genomic_DNA"/>
</dbReference>
<evidence type="ECO:0000256" key="1">
    <source>
        <dbReference type="SAM" id="Phobius"/>
    </source>
</evidence>
<accession>A0A0F8WZV4</accession>
<organism evidence="2">
    <name type="scientific">marine sediment metagenome</name>
    <dbReference type="NCBI Taxonomy" id="412755"/>
    <lineage>
        <taxon>unclassified sequences</taxon>
        <taxon>metagenomes</taxon>
        <taxon>ecological metagenomes</taxon>
    </lineage>
</organism>
<comment type="caution">
    <text evidence="2">The sequence shown here is derived from an EMBL/GenBank/DDBJ whole genome shotgun (WGS) entry which is preliminary data.</text>
</comment>
<dbReference type="AlphaFoldDB" id="A0A0F8WZV4"/>
<protein>
    <submittedName>
        <fullName evidence="2">Uncharacterized protein</fullName>
    </submittedName>
</protein>
<gene>
    <name evidence="2" type="ORF">LCGC14_3006770</name>
</gene>
<feature type="non-terminal residue" evidence="2">
    <location>
        <position position="1"/>
    </location>
</feature>
<sequence length="83" mass="9831">LIILLLGFILIGSILLLIFNVISIFYLILFVPCWFIILLFEREFIWTLIFLLKKEPFLHLSKTSGKHEKILIDFKYNKTEGES</sequence>
<reference evidence="2" key="1">
    <citation type="journal article" date="2015" name="Nature">
        <title>Complex archaea that bridge the gap between prokaryotes and eukaryotes.</title>
        <authorList>
            <person name="Spang A."/>
            <person name="Saw J.H."/>
            <person name="Jorgensen S.L."/>
            <person name="Zaremba-Niedzwiedzka K."/>
            <person name="Martijn J."/>
            <person name="Lind A.E."/>
            <person name="van Eijk R."/>
            <person name="Schleper C."/>
            <person name="Guy L."/>
            <person name="Ettema T.J."/>
        </authorList>
    </citation>
    <scope>NUCLEOTIDE SEQUENCE</scope>
</reference>
<name>A0A0F8WZV4_9ZZZZ</name>